<evidence type="ECO:0000256" key="5">
    <source>
        <dbReference type="ARBA" id="ARBA00022729"/>
    </source>
</evidence>
<dbReference type="InterPro" id="IPR010177">
    <property type="entry name" value="Paired_CXXCH_1"/>
</dbReference>
<keyword evidence="4" id="KW-0479">Metal-binding</keyword>
<dbReference type="InterPro" id="IPR036280">
    <property type="entry name" value="Multihaem_cyt_sf"/>
</dbReference>
<keyword evidence="8" id="KW-1133">Transmembrane helix</keyword>
<keyword evidence="5" id="KW-0732">Signal</keyword>
<evidence type="ECO:0000256" key="1">
    <source>
        <dbReference type="ARBA" id="ARBA00004196"/>
    </source>
</evidence>
<keyword evidence="6" id="KW-0249">Electron transport</keyword>
<dbReference type="GO" id="GO:0046872">
    <property type="term" value="F:metal ion binding"/>
    <property type="evidence" value="ECO:0007669"/>
    <property type="project" value="UniProtKB-KW"/>
</dbReference>
<protein>
    <recommendedName>
        <fullName evidence="13">NapC/NirT cytochrome c N-terminal domain-containing protein</fullName>
    </recommendedName>
</protein>
<keyword evidence="2" id="KW-0813">Transport</keyword>
<evidence type="ECO:0000256" key="6">
    <source>
        <dbReference type="ARBA" id="ARBA00022982"/>
    </source>
</evidence>
<reference evidence="12" key="1">
    <citation type="journal article" date="2020" name="mSystems">
        <title>Genome- and Community-Level Interaction Insights into Carbon Utilization and Element Cycling Functions of Hydrothermarchaeota in Hydrothermal Sediment.</title>
        <authorList>
            <person name="Zhou Z."/>
            <person name="Liu Y."/>
            <person name="Xu W."/>
            <person name="Pan J."/>
            <person name="Luo Z.H."/>
            <person name="Li M."/>
        </authorList>
    </citation>
    <scope>NUCLEOTIDE SEQUENCE [LARGE SCALE GENOMIC DNA]</scope>
    <source>
        <strain evidence="12">SpSt-381</strain>
    </source>
</reference>
<evidence type="ECO:0000256" key="4">
    <source>
        <dbReference type="ARBA" id="ARBA00022723"/>
    </source>
</evidence>
<evidence type="ECO:0000256" key="2">
    <source>
        <dbReference type="ARBA" id="ARBA00022448"/>
    </source>
</evidence>
<dbReference type="Pfam" id="PF14537">
    <property type="entry name" value="Cytochrom_c3_2"/>
    <property type="match status" value="1"/>
</dbReference>
<dbReference type="SUPFAM" id="SSF48695">
    <property type="entry name" value="Multiheme cytochromes"/>
    <property type="match status" value="2"/>
</dbReference>
<keyword evidence="7" id="KW-0408">Iron</keyword>
<dbReference type="Pfam" id="PF03264">
    <property type="entry name" value="Cytochrom_NNT"/>
    <property type="match status" value="1"/>
</dbReference>
<evidence type="ECO:0000256" key="8">
    <source>
        <dbReference type="SAM" id="Phobius"/>
    </source>
</evidence>
<comment type="caution">
    <text evidence="12">The sequence shown here is derived from an EMBL/GenBank/DDBJ whole genome shotgun (WGS) entry which is preliminary data.</text>
</comment>
<keyword evidence="8" id="KW-0472">Membrane</keyword>
<comment type="subcellular location">
    <subcellularLocation>
        <location evidence="1">Cell envelope</location>
    </subcellularLocation>
</comment>
<dbReference type="PANTHER" id="PTHR35038:SF8">
    <property type="entry name" value="C-TYPE POLYHEME CYTOCHROME OMCC"/>
    <property type="match status" value="1"/>
</dbReference>
<dbReference type="Gene3D" id="1.10.3820.10">
    <property type="entry name" value="Di-heme elbow motif domain"/>
    <property type="match status" value="1"/>
</dbReference>
<sequence length="603" mass="63875">MRIPGLGPEGRLARAVGRLTGGHLTPRGARIATFGAALVIALGIVAMLVMVQASSTPQFCGTCHIMKPYYDSWKASSHGNIACVECHISPGITAEVRKKYEALSMVAKYLTHTYSENPWAEVEDAACLKCHERRLLEGREEFHGVAFDHRPHLVESRRGMNLRCTSCHSQMVQGTHIAVTTSTCALCHFKGQPLNEGLSTCTGCHETPEHVVTQSGAPFDHSQVAKLDMDCRGCHGGVVQGAGEVPKERCLSCHNQPARLAEFEKTDLLHRAHVTDHKVDCVNCHGLIEHGQPPPAVAEKNAAGACASCHGSGHSPQEDLYAGRGGRGVKDAPSAMFLAGVTCAGCHNPALSAEPVTTGLGVHTVRANEVACMSCHGPSYEGLYRTWKSSVEARAGALRGQLDATVGAMGVEPPAAFQDALHNWRLVDRGRGVHNVSYAYALLDAAHDQMNAARRAKGLSPLPRPWTVIAPNSAACLSCHLGVEKQAGTFEGAAFAHGPHLGAAKLECAACHRPHAERAPGEVVKFGRGGCVPCHHPREAAAVEAAACAKCHAGALERTLPSPRGEFSHAAHLELGADCATCHTLQGGNPRPPKSACTQCHAD</sequence>
<feature type="domain" description="Doubled CXXCH motif" evidence="10">
    <location>
        <begin position="503"/>
        <end position="537"/>
    </location>
</feature>
<feature type="transmembrane region" description="Helical" evidence="8">
    <location>
        <begin position="31"/>
        <end position="51"/>
    </location>
</feature>
<dbReference type="Pfam" id="PF09699">
    <property type="entry name" value="Paired_CXXCH_1"/>
    <property type="match status" value="1"/>
</dbReference>
<dbReference type="InterPro" id="IPR038266">
    <property type="entry name" value="NapC/NirT_cytc_sf"/>
</dbReference>
<evidence type="ECO:0000313" key="12">
    <source>
        <dbReference type="EMBL" id="HGZ43519.1"/>
    </source>
</evidence>
<keyword evidence="8" id="KW-0812">Transmembrane</keyword>
<gene>
    <name evidence="12" type="ORF">ENR23_08855</name>
</gene>
<dbReference type="Gene3D" id="3.90.10.10">
    <property type="entry name" value="Cytochrome C3"/>
    <property type="match status" value="3"/>
</dbReference>
<name>A0A832I4N0_UNCEI</name>
<evidence type="ECO:0000259" key="11">
    <source>
        <dbReference type="Pfam" id="PF14537"/>
    </source>
</evidence>
<dbReference type="EMBL" id="DSQF01000018">
    <property type="protein sequence ID" value="HGZ43519.1"/>
    <property type="molecule type" value="Genomic_DNA"/>
</dbReference>
<dbReference type="InterPro" id="IPR005126">
    <property type="entry name" value="NapC/NirT_cyt_c_N"/>
</dbReference>
<proteinExistence type="predicted"/>
<dbReference type="PANTHER" id="PTHR35038">
    <property type="entry name" value="DISSIMILATORY SULFITE REDUCTASE SIRA"/>
    <property type="match status" value="1"/>
</dbReference>
<dbReference type="InterPro" id="IPR012286">
    <property type="entry name" value="Tetrahaem_cytochrome"/>
</dbReference>
<dbReference type="CDD" id="cd08168">
    <property type="entry name" value="Cytochrom_C3"/>
    <property type="match status" value="1"/>
</dbReference>
<evidence type="ECO:0000256" key="7">
    <source>
        <dbReference type="ARBA" id="ARBA00023004"/>
    </source>
</evidence>
<dbReference type="InterPro" id="IPR051829">
    <property type="entry name" value="Multiheme_Cytochr_ET"/>
</dbReference>
<evidence type="ECO:0000259" key="9">
    <source>
        <dbReference type="Pfam" id="PF03264"/>
    </source>
</evidence>
<evidence type="ECO:0000259" key="10">
    <source>
        <dbReference type="Pfam" id="PF09699"/>
    </source>
</evidence>
<dbReference type="AlphaFoldDB" id="A0A832I4N0"/>
<dbReference type="GO" id="GO:0030313">
    <property type="term" value="C:cell envelope"/>
    <property type="evidence" value="ECO:0007669"/>
    <property type="project" value="UniProtKB-SubCell"/>
</dbReference>
<accession>A0A832I4N0</accession>
<keyword evidence="3" id="KW-0349">Heme</keyword>
<evidence type="ECO:0008006" key="13">
    <source>
        <dbReference type="Google" id="ProtNLM"/>
    </source>
</evidence>
<feature type="domain" description="Tetrahaem cytochrome" evidence="11">
    <location>
        <begin position="226"/>
        <end position="310"/>
    </location>
</feature>
<feature type="domain" description="NapC/NirT cytochrome c N-terminal" evidence="9">
    <location>
        <begin position="34"/>
        <end position="172"/>
    </location>
</feature>
<organism evidence="12">
    <name type="scientific">Eiseniibacteriota bacterium</name>
    <dbReference type="NCBI Taxonomy" id="2212470"/>
    <lineage>
        <taxon>Bacteria</taxon>
        <taxon>Candidatus Eiseniibacteriota</taxon>
    </lineage>
</organism>
<evidence type="ECO:0000256" key="3">
    <source>
        <dbReference type="ARBA" id="ARBA00022617"/>
    </source>
</evidence>